<dbReference type="Gene3D" id="3.40.50.1820">
    <property type="entry name" value="alpha/beta hydrolase"/>
    <property type="match status" value="1"/>
</dbReference>
<reference evidence="2 3" key="1">
    <citation type="submission" date="2019-11" db="EMBL/GenBank/DDBJ databases">
        <title>Nocardia sp. nov. CT2-14 isolated from soil.</title>
        <authorList>
            <person name="Kanchanasin P."/>
            <person name="Tanasupawat S."/>
            <person name="Yuki M."/>
            <person name="Kudo T."/>
        </authorList>
    </citation>
    <scope>NUCLEOTIDE SEQUENCE [LARGE SCALE GENOMIC DNA]</scope>
    <source>
        <strain evidence="2 3">CT2-14</strain>
    </source>
</reference>
<protein>
    <submittedName>
        <fullName evidence="2">Esterase family protein</fullName>
    </submittedName>
</protein>
<organism evidence="2 3">
    <name type="scientific">Nocardia aurantiaca</name>
    <dbReference type="NCBI Taxonomy" id="2675850"/>
    <lineage>
        <taxon>Bacteria</taxon>
        <taxon>Bacillati</taxon>
        <taxon>Actinomycetota</taxon>
        <taxon>Actinomycetes</taxon>
        <taxon>Mycobacteriales</taxon>
        <taxon>Nocardiaceae</taxon>
        <taxon>Nocardia</taxon>
    </lineage>
</organism>
<dbReference type="InterPro" id="IPR029058">
    <property type="entry name" value="AB_hydrolase_fold"/>
</dbReference>
<feature type="transmembrane region" description="Helical" evidence="1">
    <location>
        <begin position="12"/>
        <end position="28"/>
    </location>
</feature>
<keyword evidence="1" id="KW-0472">Membrane</keyword>
<keyword evidence="3" id="KW-1185">Reference proteome</keyword>
<dbReference type="PANTHER" id="PTHR48098:SF1">
    <property type="entry name" value="DIACYLGLYCEROL ACYLTRANSFERASE_MYCOLYLTRANSFERASE AG85A"/>
    <property type="match status" value="1"/>
</dbReference>
<dbReference type="RefSeq" id="WP_154789842.1">
    <property type="nucleotide sequence ID" value="NZ_WMBB01000010.1"/>
</dbReference>
<dbReference type="PANTHER" id="PTHR48098">
    <property type="entry name" value="ENTEROCHELIN ESTERASE-RELATED"/>
    <property type="match status" value="1"/>
</dbReference>
<keyword evidence="1" id="KW-1133">Transmembrane helix</keyword>
<proteinExistence type="predicted"/>
<dbReference type="InterPro" id="IPR050583">
    <property type="entry name" value="Mycobacterial_A85_antigen"/>
</dbReference>
<comment type="caution">
    <text evidence="2">The sequence shown here is derived from an EMBL/GenBank/DDBJ whole genome shotgun (WGS) entry which is preliminary data.</text>
</comment>
<dbReference type="SUPFAM" id="SSF53474">
    <property type="entry name" value="alpha/beta-Hydrolases"/>
    <property type="match status" value="1"/>
</dbReference>
<feature type="transmembrane region" description="Helical" evidence="1">
    <location>
        <begin position="40"/>
        <end position="58"/>
    </location>
</feature>
<evidence type="ECO:0000313" key="3">
    <source>
        <dbReference type="Proteomes" id="UP000432464"/>
    </source>
</evidence>
<accession>A0A6I3L6A8</accession>
<dbReference type="InterPro" id="IPR000801">
    <property type="entry name" value="Esterase-like"/>
</dbReference>
<dbReference type="Pfam" id="PF00756">
    <property type="entry name" value="Esterase"/>
    <property type="match status" value="1"/>
</dbReference>
<feature type="transmembrane region" description="Helical" evidence="1">
    <location>
        <begin position="100"/>
        <end position="121"/>
    </location>
</feature>
<dbReference type="EMBL" id="WMBB01000010">
    <property type="protein sequence ID" value="MTE15399.1"/>
    <property type="molecule type" value="Genomic_DNA"/>
</dbReference>
<evidence type="ECO:0000313" key="2">
    <source>
        <dbReference type="EMBL" id="MTE15399.1"/>
    </source>
</evidence>
<name>A0A6I3L6A8_9NOCA</name>
<evidence type="ECO:0000256" key="1">
    <source>
        <dbReference type="SAM" id="Phobius"/>
    </source>
</evidence>
<gene>
    <name evidence="2" type="ORF">GLP40_21830</name>
</gene>
<keyword evidence="1" id="KW-0812">Transmembrane</keyword>
<dbReference type="Proteomes" id="UP000432464">
    <property type="component" value="Unassembled WGS sequence"/>
</dbReference>
<sequence>MRVSLLDGWFPWALRIASAILVVLATGWRDRRWRARWLPITAGAAAVGAFGAWVAVPAMLALTEPVPTEAWIWLAVLLFAALTLIVGWRGNRWWRRGVALLAIMLTTATSVNAVNAAIGYYPTLRDAWRTISHAPMPAAVDLSQLGAVPPTTSTGRLVAVAIPDTLSHFRHRREFVYLPPAWFHRPRPQLPVLELIGGVFAAPDDWIRAGHAIETADAYAHQHSGLAPILAFTDATGHVTTDTECVNGTAGNAEDHLVKDIPAYIVSTFDAKPSPRDWGVLGWSMGGTCAVDLVVEHPDTFYHFVDISGDLGPNLGSKQRTISKLFNGDAAAWAAHDTLTVLAHHGPYHDVTGLFVCGTAEPAHIRHASQLSTATRRAGIPTELTILPGDHTWKFAAQAFAVALPRLVDQIRSGP</sequence>
<feature type="transmembrane region" description="Helical" evidence="1">
    <location>
        <begin position="70"/>
        <end position="88"/>
    </location>
</feature>
<dbReference type="GO" id="GO:0016747">
    <property type="term" value="F:acyltransferase activity, transferring groups other than amino-acyl groups"/>
    <property type="evidence" value="ECO:0007669"/>
    <property type="project" value="TreeGrafter"/>
</dbReference>
<dbReference type="AlphaFoldDB" id="A0A6I3L6A8"/>